<sequence>LRKNKAPREDGIPSEIYKSCVDILAPWLHEQAWRDEVIPDDWDSGILVPVHKKGDNYRGISLIDVAVKYSLLSVSGDSSVCVALGRGPTKPDSVLGGYTGMPVVELILLLSPQEASLRLQTVLADLTSGASPTPTS</sequence>
<reference evidence="1" key="1">
    <citation type="submission" date="2016-06" db="UniProtKB">
        <authorList>
            <consortium name="WormBaseParasite"/>
        </authorList>
    </citation>
    <scope>IDENTIFICATION</scope>
</reference>
<protein>
    <submittedName>
        <fullName evidence="1">DHHA2 domain-containing protein</fullName>
    </submittedName>
</protein>
<dbReference type="WBParaSite" id="SSLN_0001129501-mRNA-1">
    <property type="protein sequence ID" value="SSLN_0001129501-mRNA-1"/>
    <property type="gene ID" value="SSLN_0001129501"/>
</dbReference>
<name>A0A183T324_SCHSO</name>
<dbReference type="AlphaFoldDB" id="A0A183T324"/>
<organism evidence="1">
    <name type="scientific">Schistocephalus solidus</name>
    <name type="common">Tapeworm</name>
    <dbReference type="NCBI Taxonomy" id="70667"/>
    <lineage>
        <taxon>Eukaryota</taxon>
        <taxon>Metazoa</taxon>
        <taxon>Spiralia</taxon>
        <taxon>Lophotrochozoa</taxon>
        <taxon>Platyhelminthes</taxon>
        <taxon>Cestoda</taxon>
        <taxon>Eucestoda</taxon>
        <taxon>Diphyllobothriidea</taxon>
        <taxon>Diphyllobothriidae</taxon>
        <taxon>Schistocephalus</taxon>
    </lineage>
</organism>
<accession>A0A183T324</accession>
<evidence type="ECO:0000313" key="1">
    <source>
        <dbReference type="WBParaSite" id="SSLN_0001129501-mRNA-1"/>
    </source>
</evidence>
<dbReference type="PANTHER" id="PTHR19446">
    <property type="entry name" value="REVERSE TRANSCRIPTASES"/>
    <property type="match status" value="1"/>
</dbReference>
<proteinExistence type="predicted"/>